<sequence length="124" mass="13319">MRHAGGTLSSSPEQRQPTNRLSSPAQHHSLPPPAAHTRPTSAQPTTVSFLAGRPEAESAPSASPSGRAKSKFPLFWNPRSPRRQTRETQPRPALRQLLRLRRVSAGSPDVKPCCGDGESVSGPL</sequence>
<dbReference type="EMBL" id="MU003692">
    <property type="protein sequence ID" value="KAF2816790.1"/>
    <property type="molecule type" value="Genomic_DNA"/>
</dbReference>
<feature type="compositionally biased region" description="Polar residues" evidence="1">
    <location>
        <begin position="7"/>
        <end position="26"/>
    </location>
</feature>
<feature type="region of interest" description="Disordered" evidence="1">
    <location>
        <begin position="1"/>
        <end position="124"/>
    </location>
</feature>
<evidence type="ECO:0000313" key="4">
    <source>
        <dbReference type="RefSeq" id="XP_033583754.1"/>
    </source>
</evidence>
<dbReference type="RefSeq" id="XP_033583754.1">
    <property type="nucleotide sequence ID" value="XM_033724673.1"/>
</dbReference>
<proteinExistence type="predicted"/>
<accession>A0A6A6Z6Y0</accession>
<dbReference type="GeneID" id="54465566"/>
<organism evidence="2">
    <name type="scientific">Mytilinidion resinicola</name>
    <dbReference type="NCBI Taxonomy" id="574789"/>
    <lineage>
        <taxon>Eukaryota</taxon>
        <taxon>Fungi</taxon>
        <taxon>Dikarya</taxon>
        <taxon>Ascomycota</taxon>
        <taxon>Pezizomycotina</taxon>
        <taxon>Dothideomycetes</taxon>
        <taxon>Pleosporomycetidae</taxon>
        <taxon>Mytilinidiales</taxon>
        <taxon>Mytilinidiaceae</taxon>
        <taxon>Mytilinidion</taxon>
    </lineage>
</organism>
<gene>
    <name evidence="2 4" type="ORF">BDZ99DRAFT_513064</name>
</gene>
<evidence type="ECO:0000313" key="3">
    <source>
        <dbReference type="Proteomes" id="UP000504636"/>
    </source>
</evidence>
<dbReference type="Proteomes" id="UP000504636">
    <property type="component" value="Unplaced"/>
</dbReference>
<name>A0A6A6Z6Y0_9PEZI</name>
<reference evidence="2 4" key="1">
    <citation type="journal article" date="2020" name="Stud. Mycol.">
        <title>101 Dothideomycetes genomes: a test case for predicting lifestyles and emergence of pathogens.</title>
        <authorList>
            <person name="Haridas S."/>
            <person name="Albert R."/>
            <person name="Binder M."/>
            <person name="Bloem J."/>
            <person name="Labutti K."/>
            <person name="Salamov A."/>
            <person name="Andreopoulos B."/>
            <person name="Baker S."/>
            <person name="Barry K."/>
            <person name="Bills G."/>
            <person name="Bluhm B."/>
            <person name="Cannon C."/>
            <person name="Castanera R."/>
            <person name="Culley D."/>
            <person name="Daum C."/>
            <person name="Ezra D."/>
            <person name="Gonzalez J."/>
            <person name="Henrissat B."/>
            <person name="Kuo A."/>
            <person name="Liang C."/>
            <person name="Lipzen A."/>
            <person name="Lutzoni F."/>
            <person name="Magnuson J."/>
            <person name="Mondo S."/>
            <person name="Nolan M."/>
            <person name="Ohm R."/>
            <person name="Pangilinan J."/>
            <person name="Park H.-J."/>
            <person name="Ramirez L."/>
            <person name="Alfaro M."/>
            <person name="Sun H."/>
            <person name="Tritt A."/>
            <person name="Yoshinaga Y."/>
            <person name="Zwiers L.-H."/>
            <person name="Turgeon B."/>
            <person name="Goodwin S."/>
            <person name="Spatafora J."/>
            <person name="Crous P."/>
            <person name="Grigoriev I."/>
        </authorList>
    </citation>
    <scope>NUCLEOTIDE SEQUENCE</scope>
    <source>
        <strain evidence="2 4">CBS 304.34</strain>
    </source>
</reference>
<feature type="compositionally biased region" description="Low complexity" evidence="1">
    <location>
        <begin position="51"/>
        <end position="67"/>
    </location>
</feature>
<protein>
    <submittedName>
        <fullName evidence="2 4">Uncharacterized protein</fullName>
    </submittedName>
</protein>
<evidence type="ECO:0000313" key="2">
    <source>
        <dbReference type="EMBL" id="KAF2816790.1"/>
    </source>
</evidence>
<dbReference type="AlphaFoldDB" id="A0A6A6Z6Y0"/>
<feature type="compositionally biased region" description="Polar residues" evidence="1">
    <location>
        <begin position="38"/>
        <end position="48"/>
    </location>
</feature>
<evidence type="ECO:0000256" key="1">
    <source>
        <dbReference type="SAM" id="MobiDB-lite"/>
    </source>
</evidence>
<dbReference type="OrthoDB" id="10657870at2759"/>
<reference evidence="4" key="2">
    <citation type="submission" date="2020-04" db="EMBL/GenBank/DDBJ databases">
        <authorList>
            <consortium name="NCBI Genome Project"/>
        </authorList>
    </citation>
    <scope>NUCLEOTIDE SEQUENCE</scope>
    <source>
        <strain evidence="4">CBS 304.34</strain>
    </source>
</reference>
<reference evidence="4" key="3">
    <citation type="submission" date="2025-04" db="UniProtKB">
        <authorList>
            <consortium name="RefSeq"/>
        </authorList>
    </citation>
    <scope>IDENTIFICATION</scope>
    <source>
        <strain evidence="4">CBS 304.34</strain>
    </source>
</reference>
<keyword evidence="3" id="KW-1185">Reference proteome</keyword>